<sequence>MFSHPSPGTPIETSVISNDFYEDFRQLVTDMKTMKERNQTLQNRVEQQNQLISQLHEMIAELTTRISNELRQQLQQTNSSISSNTSSLRTQINAVNTRVDQECLRKGINYKLKDWVFLSLVQILFVSTVLIDLPPFSYAMYVIVLFVLVHLSAACMHLLSL</sequence>
<evidence type="ECO:0000313" key="4">
    <source>
        <dbReference type="Proteomes" id="UP001281761"/>
    </source>
</evidence>
<gene>
    <name evidence="3" type="ORF">BLNAU_20140</name>
</gene>
<feature type="transmembrane region" description="Helical" evidence="2">
    <location>
        <begin position="115"/>
        <end position="133"/>
    </location>
</feature>
<evidence type="ECO:0000256" key="2">
    <source>
        <dbReference type="SAM" id="Phobius"/>
    </source>
</evidence>
<feature type="transmembrane region" description="Helical" evidence="2">
    <location>
        <begin position="139"/>
        <end position="159"/>
    </location>
</feature>
<protein>
    <submittedName>
        <fullName evidence="3">Uncharacterized protein</fullName>
    </submittedName>
</protein>
<evidence type="ECO:0000256" key="1">
    <source>
        <dbReference type="SAM" id="Coils"/>
    </source>
</evidence>
<keyword evidence="1" id="KW-0175">Coiled coil</keyword>
<name>A0ABQ9X0U3_9EUKA</name>
<feature type="coiled-coil region" evidence="1">
    <location>
        <begin position="24"/>
        <end position="65"/>
    </location>
</feature>
<reference evidence="3 4" key="1">
    <citation type="journal article" date="2022" name="bioRxiv">
        <title>Genomics of Preaxostyla Flagellates Illuminates Evolutionary Transitions and the Path Towards Mitochondrial Loss.</title>
        <authorList>
            <person name="Novak L.V.F."/>
            <person name="Treitli S.C."/>
            <person name="Pyrih J."/>
            <person name="Halakuc P."/>
            <person name="Pipaliya S.V."/>
            <person name="Vacek V."/>
            <person name="Brzon O."/>
            <person name="Soukal P."/>
            <person name="Eme L."/>
            <person name="Dacks J.B."/>
            <person name="Karnkowska A."/>
            <person name="Elias M."/>
            <person name="Hampl V."/>
        </authorList>
    </citation>
    <scope>NUCLEOTIDE SEQUENCE [LARGE SCALE GENOMIC DNA]</scope>
    <source>
        <strain evidence="3">NAU3</strain>
        <tissue evidence="3">Gut</tissue>
    </source>
</reference>
<keyword evidence="2" id="KW-0472">Membrane</keyword>
<comment type="caution">
    <text evidence="3">The sequence shown here is derived from an EMBL/GenBank/DDBJ whole genome shotgun (WGS) entry which is preliminary data.</text>
</comment>
<keyword evidence="2" id="KW-1133">Transmembrane helix</keyword>
<dbReference type="Proteomes" id="UP001281761">
    <property type="component" value="Unassembled WGS sequence"/>
</dbReference>
<dbReference type="EMBL" id="JARBJD010000278">
    <property type="protein sequence ID" value="KAK2944964.1"/>
    <property type="molecule type" value="Genomic_DNA"/>
</dbReference>
<organism evidence="3 4">
    <name type="scientific">Blattamonas nauphoetae</name>
    <dbReference type="NCBI Taxonomy" id="2049346"/>
    <lineage>
        <taxon>Eukaryota</taxon>
        <taxon>Metamonada</taxon>
        <taxon>Preaxostyla</taxon>
        <taxon>Oxymonadida</taxon>
        <taxon>Blattamonas</taxon>
    </lineage>
</organism>
<evidence type="ECO:0000313" key="3">
    <source>
        <dbReference type="EMBL" id="KAK2944964.1"/>
    </source>
</evidence>
<keyword evidence="4" id="KW-1185">Reference proteome</keyword>
<proteinExistence type="predicted"/>
<keyword evidence="2" id="KW-0812">Transmembrane</keyword>
<accession>A0ABQ9X0U3</accession>